<feature type="chain" id="PRO_5044842338" evidence="1">
    <location>
        <begin position="21"/>
        <end position="198"/>
    </location>
</feature>
<evidence type="ECO:0000313" key="2">
    <source>
        <dbReference type="EMBL" id="CAM0512228.1"/>
    </source>
</evidence>
<evidence type="ECO:0000313" key="3">
    <source>
        <dbReference type="Proteomes" id="UP001189180"/>
    </source>
</evidence>
<sequence length="198" mass="22835">MLVTFLILLPVFINFNIVDCQYLETRRIGTIKRATTRWLKSWETVRNLFSAIAESIRLNPGPNVEVGFTNYLQGKMLGEQTLIYTSTLQDIMELRGLMDRYNSDKRSDSTCNSAVNNLHIAVKHLDELMEKMKTRLHSPIENRVEVFYQQQNGNIYTYNTSSKLQINFINAMNAAKSATNNLLIDLQQLKLELVVDQI</sequence>
<dbReference type="AlphaFoldDB" id="A0ABC9HFH6"/>
<dbReference type="Proteomes" id="UP001189180">
    <property type="component" value="Unassembled WGS sequence"/>
</dbReference>
<feature type="signal peptide" evidence="1">
    <location>
        <begin position="1"/>
        <end position="20"/>
    </location>
</feature>
<protein>
    <submittedName>
        <fullName evidence="2">Uncharacterized protein</fullName>
    </submittedName>
</protein>
<proteinExistence type="predicted"/>
<evidence type="ECO:0000256" key="1">
    <source>
        <dbReference type="SAM" id="SignalP"/>
    </source>
</evidence>
<keyword evidence="3" id="KW-1185">Reference proteome</keyword>
<comment type="caution">
    <text evidence="2">The sequence shown here is derived from an EMBL/GenBank/DDBJ whole genome shotgun (WGS) entry which is preliminary data.</text>
</comment>
<name>A0ABC9HFH6_FASHE</name>
<reference evidence="2 3" key="1">
    <citation type="submission" date="2024-08" db="EMBL/GenBank/DDBJ databases">
        <authorList>
            <person name="Paterson S."/>
        </authorList>
    </citation>
    <scope>NUCLEOTIDE SEQUENCE [LARGE SCALE GENOMIC DNA]</scope>
</reference>
<keyword evidence="1" id="KW-0732">Signal</keyword>
<gene>
    <name evidence="2" type="ORF">FHB240107_LOCUS6567</name>
</gene>
<accession>A0ABC9HFH6</accession>
<organism evidence="2 3">
    <name type="scientific">Fasciola hepatica</name>
    <name type="common">Liver fluke</name>
    <dbReference type="NCBI Taxonomy" id="6192"/>
    <lineage>
        <taxon>Eukaryota</taxon>
        <taxon>Metazoa</taxon>
        <taxon>Spiralia</taxon>
        <taxon>Lophotrochozoa</taxon>
        <taxon>Platyhelminthes</taxon>
        <taxon>Trematoda</taxon>
        <taxon>Digenea</taxon>
        <taxon>Plagiorchiida</taxon>
        <taxon>Echinostomata</taxon>
        <taxon>Echinostomatoidea</taxon>
        <taxon>Fasciolidae</taxon>
        <taxon>Fasciola</taxon>
    </lineage>
</organism>
<dbReference type="EMBL" id="CANUEZ050000200">
    <property type="protein sequence ID" value="CAM0512228.1"/>
    <property type="molecule type" value="Genomic_DNA"/>
</dbReference>